<dbReference type="InterPro" id="IPR027417">
    <property type="entry name" value="P-loop_NTPase"/>
</dbReference>
<evidence type="ECO:0000313" key="2">
    <source>
        <dbReference type="Proteomes" id="UP001519287"/>
    </source>
</evidence>
<keyword evidence="2" id="KW-1185">Reference proteome</keyword>
<evidence type="ECO:0000313" key="1">
    <source>
        <dbReference type="EMBL" id="MBP1995238.1"/>
    </source>
</evidence>
<dbReference type="EMBL" id="JAGGLB010000032">
    <property type="protein sequence ID" value="MBP1995238.1"/>
    <property type="molecule type" value="Genomic_DNA"/>
</dbReference>
<comment type="caution">
    <text evidence="1">The sequence shown here is derived from an EMBL/GenBank/DDBJ whole genome shotgun (WGS) entry which is preliminary data.</text>
</comment>
<protein>
    <submittedName>
        <fullName evidence="1">Cellulose biosynthesis protein BcsQ</fullName>
    </submittedName>
</protein>
<organism evidence="1 2">
    <name type="scientific">Paenibacillus eucommiae</name>
    <dbReference type="NCBI Taxonomy" id="1355755"/>
    <lineage>
        <taxon>Bacteria</taxon>
        <taxon>Bacillati</taxon>
        <taxon>Bacillota</taxon>
        <taxon>Bacilli</taxon>
        <taxon>Bacillales</taxon>
        <taxon>Paenibacillaceae</taxon>
        <taxon>Paenibacillus</taxon>
    </lineage>
</organism>
<sequence>MGKLQLLLLDEDSHYAERFAAFVRTSEYGDKLQIKLFTKCEYVYNQLETAVTPSILLVSDHFKNDFLSVKDNVFVISLSSSLSGGQGLVTTDVPRVYRYQPLQQLLSLMLAFYKERNDAFQAYSNKGTKVLSLYSALGNSGKTVSAIHLAKELAFRGKRVFYLSLESPSSVSQVLRGTDPQHFSQILYYTKSAPALLEAKLELIKKNDPRLGFDFLSPCHHPREALEMKADHIQLLIEALIELNSYDYIVLDLEASLHARILRALALCDHIFWIVLDDLNCLYKTTEIRKALGLSNKVHYILNKYTGSAYNDFQSADIIFKGFLPYIPVWKTVHSAEQILSASIFSEQVYGIFESAVLSSQEGTIA</sequence>
<dbReference type="Gene3D" id="3.40.50.10850">
    <property type="entry name" value="Ntrc-like two-domain protein"/>
    <property type="match status" value="1"/>
</dbReference>
<reference evidence="1 2" key="1">
    <citation type="submission" date="2021-03" db="EMBL/GenBank/DDBJ databases">
        <title>Genomic Encyclopedia of Type Strains, Phase IV (KMG-IV): sequencing the most valuable type-strain genomes for metagenomic binning, comparative biology and taxonomic classification.</title>
        <authorList>
            <person name="Goeker M."/>
        </authorList>
    </citation>
    <scope>NUCLEOTIDE SEQUENCE [LARGE SCALE GENOMIC DNA]</scope>
    <source>
        <strain evidence="1 2">DSM 26048</strain>
    </source>
</reference>
<dbReference type="Gene3D" id="3.40.50.300">
    <property type="entry name" value="P-loop containing nucleotide triphosphate hydrolases"/>
    <property type="match status" value="1"/>
</dbReference>
<accession>A0ABS4J5Z3</accession>
<proteinExistence type="predicted"/>
<gene>
    <name evidence="1" type="ORF">J2Z66_006880</name>
</gene>
<name>A0ABS4J5Z3_9BACL</name>
<dbReference type="RefSeq" id="WP_209977050.1">
    <property type="nucleotide sequence ID" value="NZ_JAGGLB010000032.1"/>
</dbReference>
<dbReference type="SUPFAM" id="SSF52540">
    <property type="entry name" value="P-loop containing nucleoside triphosphate hydrolases"/>
    <property type="match status" value="1"/>
</dbReference>
<dbReference type="Proteomes" id="UP001519287">
    <property type="component" value="Unassembled WGS sequence"/>
</dbReference>